<organism evidence="1 2">
    <name type="scientific">Stegodyphus mimosarum</name>
    <name type="common">African social velvet spider</name>
    <dbReference type="NCBI Taxonomy" id="407821"/>
    <lineage>
        <taxon>Eukaryota</taxon>
        <taxon>Metazoa</taxon>
        <taxon>Ecdysozoa</taxon>
        <taxon>Arthropoda</taxon>
        <taxon>Chelicerata</taxon>
        <taxon>Arachnida</taxon>
        <taxon>Araneae</taxon>
        <taxon>Araneomorphae</taxon>
        <taxon>Entelegynae</taxon>
        <taxon>Eresoidea</taxon>
        <taxon>Eresidae</taxon>
        <taxon>Stegodyphus</taxon>
    </lineage>
</organism>
<dbReference type="EMBL" id="KK115714">
    <property type="protein sequence ID" value="KFM65800.1"/>
    <property type="molecule type" value="Genomic_DNA"/>
</dbReference>
<sequence>MNVVSNKLCIDLVYKICFRRHYLSFLQHTGTIIFKLFCKE</sequence>
<evidence type="ECO:0000313" key="2">
    <source>
        <dbReference type="Proteomes" id="UP000054359"/>
    </source>
</evidence>
<protein>
    <submittedName>
        <fullName evidence="1">Uncharacterized protein</fullName>
    </submittedName>
</protein>
<gene>
    <name evidence="1" type="ORF">X975_06066</name>
</gene>
<dbReference type="AlphaFoldDB" id="A0A087TL11"/>
<reference evidence="1 2" key="1">
    <citation type="submission" date="2013-11" db="EMBL/GenBank/DDBJ databases">
        <title>Genome sequencing of Stegodyphus mimosarum.</title>
        <authorList>
            <person name="Bechsgaard J."/>
        </authorList>
    </citation>
    <scope>NUCLEOTIDE SEQUENCE [LARGE SCALE GENOMIC DNA]</scope>
</reference>
<name>A0A087TL11_STEMI</name>
<dbReference type="Proteomes" id="UP000054359">
    <property type="component" value="Unassembled WGS sequence"/>
</dbReference>
<feature type="non-terminal residue" evidence="1">
    <location>
        <position position="40"/>
    </location>
</feature>
<proteinExistence type="predicted"/>
<accession>A0A087TL11</accession>
<keyword evidence="2" id="KW-1185">Reference proteome</keyword>
<evidence type="ECO:0000313" key="1">
    <source>
        <dbReference type="EMBL" id="KFM65800.1"/>
    </source>
</evidence>